<keyword evidence="1" id="KW-1133">Transmembrane helix</keyword>
<dbReference type="Pfam" id="PF04536">
    <property type="entry name" value="TPM_phosphatase"/>
    <property type="match status" value="1"/>
</dbReference>
<gene>
    <name evidence="3" type="ORF">LZG35_09790</name>
</gene>
<evidence type="ECO:0000313" key="4">
    <source>
        <dbReference type="Proteomes" id="UP001107961"/>
    </source>
</evidence>
<evidence type="ECO:0000259" key="2">
    <source>
        <dbReference type="Pfam" id="PF04536"/>
    </source>
</evidence>
<feature type="transmembrane region" description="Helical" evidence="1">
    <location>
        <begin position="42"/>
        <end position="63"/>
    </location>
</feature>
<evidence type="ECO:0000313" key="3">
    <source>
        <dbReference type="EMBL" id="MCE7508927.1"/>
    </source>
</evidence>
<feature type="transmembrane region" description="Helical" evidence="1">
    <location>
        <begin position="69"/>
        <end position="86"/>
    </location>
</feature>
<dbReference type="Gene3D" id="3.10.310.50">
    <property type="match status" value="1"/>
</dbReference>
<dbReference type="AlphaFoldDB" id="A0A9Q3W5Y6"/>
<keyword evidence="4" id="KW-1185">Reference proteome</keyword>
<dbReference type="EMBL" id="JAJVKT010000010">
    <property type="protein sequence ID" value="MCE7508927.1"/>
    <property type="molecule type" value="Genomic_DNA"/>
</dbReference>
<reference evidence="3" key="1">
    <citation type="submission" date="2022-01" db="EMBL/GenBank/DDBJ databases">
        <authorList>
            <person name="Karlyshev A.V."/>
            <person name="Jaspars M."/>
        </authorList>
    </citation>
    <scope>NUCLEOTIDE SEQUENCE</scope>
    <source>
        <strain evidence="3">AGSA3-2</strain>
    </source>
</reference>
<dbReference type="GeneID" id="94685896"/>
<evidence type="ECO:0000256" key="1">
    <source>
        <dbReference type="SAM" id="Phobius"/>
    </source>
</evidence>
<organism evidence="3 4">
    <name type="scientific">Alloalcanivorax xenomutans</name>
    <dbReference type="NCBI Taxonomy" id="1094342"/>
    <lineage>
        <taxon>Bacteria</taxon>
        <taxon>Pseudomonadati</taxon>
        <taxon>Pseudomonadota</taxon>
        <taxon>Gammaproteobacteria</taxon>
        <taxon>Oceanospirillales</taxon>
        <taxon>Alcanivoracaceae</taxon>
        <taxon>Alloalcanivorax</taxon>
    </lineage>
</organism>
<comment type="caution">
    <text evidence="3">The sequence shown here is derived from an EMBL/GenBank/DDBJ whole genome shotgun (WGS) entry which is preliminary data.</text>
</comment>
<accession>A0A9Q3W5Y6</accession>
<sequence>MLLNEENQNRVSRAIAAVEKDTDAELVTVLARQADNYRYIPMMWAALLSLLVPLILAFTPIWLAPLEVLLAQWTTLVVLALVFRWPPLMMRLVPASVKQRRAADLARRVFLDQGLHHTKGGTGVLIFVCEAEHYVEILADQGIARHVPNERWQSIVDTFTAHVKARDTLNGFLECVASCGDELITHVPATEQKNELPNHLIVL</sequence>
<keyword evidence="1" id="KW-0812">Transmembrane</keyword>
<name>A0A9Q3W5Y6_9GAMM</name>
<protein>
    <submittedName>
        <fullName evidence="3">TPM domain-containing protein</fullName>
    </submittedName>
</protein>
<dbReference type="Proteomes" id="UP001107961">
    <property type="component" value="Unassembled WGS sequence"/>
</dbReference>
<keyword evidence="1" id="KW-0472">Membrane</keyword>
<proteinExistence type="predicted"/>
<dbReference type="PANTHER" id="PTHR30373">
    <property type="entry name" value="UPF0603 PROTEIN YGCG"/>
    <property type="match status" value="1"/>
</dbReference>
<feature type="domain" description="TPM" evidence="2">
    <location>
        <begin position="97"/>
        <end position="179"/>
    </location>
</feature>
<dbReference type="InterPro" id="IPR007621">
    <property type="entry name" value="TPM_dom"/>
</dbReference>
<dbReference type="RefSeq" id="WP_022995328.1">
    <property type="nucleotide sequence ID" value="NZ_CBDDTQ010000001.1"/>
</dbReference>
<dbReference type="PANTHER" id="PTHR30373:SF8">
    <property type="entry name" value="BLL7265 PROTEIN"/>
    <property type="match status" value="1"/>
</dbReference>
<dbReference type="KEGG" id="axe:P40_05585"/>